<dbReference type="AlphaFoldDB" id="A0A976FQ26"/>
<organism evidence="1 2">
    <name type="scientific">Bremia lactucae</name>
    <name type="common">Lettuce downy mildew</name>
    <dbReference type="NCBI Taxonomy" id="4779"/>
    <lineage>
        <taxon>Eukaryota</taxon>
        <taxon>Sar</taxon>
        <taxon>Stramenopiles</taxon>
        <taxon>Oomycota</taxon>
        <taxon>Peronosporomycetes</taxon>
        <taxon>Peronosporales</taxon>
        <taxon>Peronosporaceae</taxon>
        <taxon>Bremia</taxon>
    </lineage>
</organism>
<sequence length="106" mass="11740">MQKEFTGDNEAIEATDASNQKTLGKLRVADLKRCSEKFASSVHKFLVLSSQKDRSSLLKGVASVSFGEDGDSRLDSGSKLGDDRSLLKMNLTENSFRMRLCFKMVT</sequence>
<dbReference type="GeneID" id="94348744"/>
<evidence type="ECO:0000313" key="2">
    <source>
        <dbReference type="Proteomes" id="UP000294530"/>
    </source>
</evidence>
<dbReference type="Proteomes" id="UP000294530">
    <property type="component" value="Unassembled WGS sequence"/>
</dbReference>
<evidence type="ECO:0000313" key="1">
    <source>
        <dbReference type="EMBL" id="TDH70660.1"/>
    </source>
</evidence>
<name>A0A976FQ26_BRELC</name>
<proteinExistence type="predicted"/>
<dbReference type="KEGG" id="blac:94348744"/>
<keyword evidence="2" id="KW-1185">Reference proteome</keyword>
<dbReference type="RefSeq" id="XP_067820159.1">
    <property type="nucleotide sequence ID" value="XM_067963073.1"/>
</dbReference>
<dbReference type="EMBL" id="SHOA02000001">
    <property type="protein sequence ID" value="TDH70660.1"/>
    <property type="molecule type" value="Genomic_DNA"/>
</dbReference>
<protein>
    <submittedName>
        <fullName evidence="1">Uncharacterized protein</fullName>
    </submittedName>
</protein>
<gene>
    <name evidence="1" type="ORF">CCR75_004988</name>
</gene>
<comment type="caution">
    <text evidence="1">The sequence shown here is derived from an EMBL/GenBank/DDBJ whole genome shotgun (WGS) entry which is preliminary data.</text>
</comment>
<reference evidence="1 2" key="1">
    <citation type="journal article" date="2021" name="Genome Biol.">
        <title>AFLAP: assembly-free linkage analysis pipeline using k-mers from genome sequencing data.</title>
        <authorList>
            <person name="Fletcher K."/>
            <person name="Zhang L."/>
            <person name="Gil J."/>
            <person name="Han R."/>
            <person name="Cavanaugh K."/>
            <person name="Michelmore R."/>
        </authorList>
    </citation>
    <scope>NUCLEOTIDE SEQUENCE [LARGE SCALE GENOMIC DNA]</scope>
    <source>
        <strain evidence="1 2">SF5</strain>
    </source>
</reference>
<accession>A0A976FQ26</accession>